<dbReference type="PANTHER" id="PTHR11575">
    <property type="entry name" value="5'-NUCLEOTIDASE-RELATED"/>
    <property type="match status" value="1"/>
</dbReference>
<dbReference type="InterPro" id="IPR008334">
    <property type="entry name" value="5'-Nucleotdase_C"/>
</dbReference>
<evidence type="ECO:0000259" key="7">
    <source>
        <dbReference type="Pfam" id="PF00534"/>
    </source>
</evidence>
<gene>
    <name evidence="10" type="ORF">PGLA2088_LOCUS40507</name>
</gene>
<accession>A0A813L3P6</accession>
<feature type="compositionally biased region" description="Basic and acidic residues" evidence="5">
    <location>
        <begin position="270"/>
        <end position="284"/>
    </location>
</feature>
<evidence type="ECO:0000313" key="10">
    <source>
        <dbReference type="EMBL" id="CAE8719207.1"/>
    </source>
</evidence>
<keyword evidence="3" id="KW-0808">Transferase</keyword>
<dbReference type="Pfam" id="PF02872">
    <property type="entry name" value="5_nucleotid_C"/>
    <property type="match status" value="1"/>
</dbReference>
<dbReference type="SUPFAM" id="SSF55816">
    <property type="entry name" value="5'-nucleotidase (syn. UDP-sugar hydrolase), C-terminal domain"/>
    <property type="match status" value="1"/>
</dbReference>
<feature type="domain" description="Calcineurin-like phosphoesterase" evidence="6">
    <location>
        <begin position="1477"/>
        <end position="1690"/>
    </location>
</feature>
<dbReference type="InterPro" id="IPR041821">
    <property type="entry name" value="CG11883_N"/>
</dbReference>
<evidence type="ECO:0000313" key="11">
    <source>
        <dbReference type="Proteomes" id="UP000626109"/>
    </source>
</evidence>
<feature type="domain" description="Glycosyl transferase family 1" evidence="7">
    <location>
        <begin position="1186"/>
        <end position="1315"/>
    </location>
</feature>
<dbReference type="GO" id="GO:0016787">
    <property type="term" value="F:hydrolase activity"/>
    <property type="evidence" value="ECO:0007669"/>
    <property type="project" value="InterPro"/>
</dbReference>
<dbReference type="SUPFAM" id="SSF56300">
    <property type="entry name" value="Metallo-dependent phosphatases"/>
    <property type="match status" value="1"/>
</dbReference>
<evidence type="ECO:0000256" key="5">
    <source>
        <dbReference type="SAM" id="MobiDB-lite"/>
    </source>
</evidence>
<dbReference type="InterPro" id="IPR036907">
    <property type="entry name" value="5'-Nucleotdase_C_sf"/>
</dbReference>
<dbReference type="InterPro" id="IPR001296">
    <property type="entry name" value="Glyco_trans_1"/>
</dbReference>
<dbReference type="InterPro" id="IPR006179">
    <property type="entry name" value="5_nucleotidase/apyrase"/>
</dbReference>
<comment type="caution">
    <text evidence="10">The sequence shown here is derived from an EMBL/GenBank/DDBJ whole genome shotgun (WGS) entry which is preliminary data.</text>
</comment>
<dbReference type="Gene3D" id="3.90.780.10">
    <property type="entry name" value="5'-Nucleotidase, C-terminal domain"/>
    <property type="match status" value="1"/>
</dbReference>
<evidence type="ECO:0000256" key="1">
    <source>
        <dbReference type="ARBA" id="ARBA00006654"/>
    </source>
</evidence>
<dbReference type="CDD" id="cd07406">
    <property type="entry name" value="MPP_CG11883_N"/>
    <property type="match status" value="1"/>
</dbReference>
<dbReference type="SUPFAM" id="SSF53756">
    <property type="entry name" value="UDP-Glycosyltransferase/glycogen phosphorylase"/>
    <property type="match status" value="1"/>
</dbReference>
<dbReference type="Pfam" id="PF00534">
    <property type="entry name" value="Glycos_transf_1"/>
    <property type="match status" value="1"/>
</dbReference>
<dbReference type="GO" id="GO:0016757">
    <property type="term" value="F:glycosyltransferase activity"/>
    <property type="evidence" value="ECO:0007669"/>
    <property type="project" value="UniProtKB-KW"/>
</dbReference>
<proteinExistence type="inferred from homology"/>
<dbReference type="Gene3D" id="3.60.21.10">
    <property type="match status" value="1"/>
</dbReference>
<reference evidence="10" key="1">
    <citation type="submission" date="2021-02" db="EMBL/GenBank/DDBJ databases">
        <authorList>
            <person name="Dougan E. K."/>
            <person name="Rhodes N."/>
            <person name="Thang M."/>
            <person name="Chan C."/>
        </authorList>
    </citation>
    <scope>NUCLEOTIDE SEQUENCE</scope>
</reference>
<organism evidence="10 11">
    <name type="scientific">Polarella glacialis</name>
    <name type="common">Dinoflagellate</name>
    <dbReference type="NCBI Taxonomy" id="89957"/>
    <lineage>
        <taxon>Eukaryota</taxon>
        <taxon>Sar</taxon>
        <taxon>Alveolata</taxon>
        <taxon>Dinophyceae</taxon>
        <taxon>Suessiales</taxon>
        <taxon>Suessiaceae</taxon>
        <taxon>Polarella</taxon>
    </lineage>
</organism>
<evidence type="ECO:0000259" key="6">
    <source>
        <dbReference type="Pfam" id="PF00149"/>
    </source>
</evidence>
<feature type="domain" description="5'-Nucleotidase C-terminal" evidence="8">
    <location>
        <begin position="1767"/>
        <end position="1909"/>
    </location>
</feature>
<evidence type="ECO:0000256" key="2">
    <source>
        <dbReference type="ARBA" id="ARBA00022676"/>
    </source>
</evidence>
<dbReference type="EMBL" id="CAJNNW010033497">
    <property type="protein sequence ID" value="CAE8719207.1"/>
    <property type="molecule type" value="Genomic_DNA"/>
</dbReference>
<feature type="compositionally biased region" description="Basic and acidic residues" evidence="5">
    <location>
        <begin position="251"/>
        <end position="260"/>
    </location>
</feature>
<dbReference type="Pfam" id="PF08323">
    <property type="entry name" value="Glyco_transf_5"/>
    <property type="match status" value="1"/>
</dbReference>
<feature type="non-terminal residue" evidence="10">
    <location>
        <position position="1"/>
    </location>
</feature>
<evidence type="ECO:0000256" key="4">
    <source>
        <dbReference type="ARBA" id="ARBA00022729"/>
    </source>
</evidence>
<evidence type="ECO:0000256" key="3">
    <source>
        <dbReference type="ARBA" id="ARBA00022679"/>
    </source>
</evidence>
<comment type="similarity">
    <text evidence="1">Belongs to the 5'-nucleotidase family.</text>
</comment>
<dbReference type="PANTHER" id="PTHR11575:SF48">
    <property type="entry name" value="5'-NUCLEOTIDASE"/>
    <property type="match status" value="1"/>
</dbReference>
<dbReference type="InterPro" id="IPR013534">
    <property type="entry name" value="Starch_synth_cat_dom"/>
</dbReference>
<dbReference type="InterPro" id="IPR029052">
    <property type="entry name" value="Metallo-depent_PP-like"/>
</dbReference>
<protein>
    <submittedName>
        <fullName evidence="10">Uncharacterized protein</fullName>
    </submittedName>
</protein>
<keyword evidence="2" id="KW-0328">Glycosyltransferase</keyword>
<dbReference type="GO" id="GO:0009166">
    <property type="term" value="P:nucleotide catabolic process"/>
    <property type="evidence" value="ECO:0007669"/>
    <property type="project" value="InterPro"/>
</dbReference>
<keyword evidence="4" id="KW-0732">Signal</keyword>
<sequence length="1910" mass="207112">MAWHFIALEVSVACRPEQTSPRPADGEDSADRDTGFCSACLSSLISRTLVGFGRYPQKCPTGLHVDGTGAFKLSDLMQAWARDEGVSAEDVLHAVRVHMFHEEDPSALRFEITSAGGGVVIRVLPKRAATGGGPDVSEKASDSTLPPPRQRARRPGGVETPVSSNPFAKVSTKDKLDMSLDDLIEGGRPETPAASSRSSGLAGFPEREPDMEDVASTSGRAERLKRATEQMGLTAATRGIRKAPLPTKRNAARERRRGGESRASSPGQGHGRDHRDHRDPRRKAQDWVQWVLRRGHREIRGMSVDTEGWASLDVLAAIMSIKRTDLGEFNGQKLHVLLEECQALAPGGPFEADATNSRLRLAPGRGRVSDNFELVYSSLVSALYSLNSCVSAKTPGTALLPSRPRPLGRASLRPRGELWIGAAGGVAAAAEAPQTMRQLTGVRSGDPAGGTRSGDTLQARDMVVFRVTQNTPLTVHVHDRHYAIPPKDKRRAHQRSSSFQVEPSEFDEDMGLEASERPLPPPGDYWHYDGPCGQWMASKAGDEPTPYNANEMGETMAPAAAGLCMGIRLQGGHQISKDISCYIIVVLAIETGCAMRSRRLQEHGRNAGTAADSGSQNGVSIGTLHRRADVLVQPRHGFVAAKLWRRRLPACPGTRILSPAPKRLHNNADDRSVWVEGTLVSCRCPCCGAWGASGPTRTDHFDRQREHHRDVDVGRLVVRWSLGDNIHASEGPRGRGVGEDNLAFNGAPIGALGLFAKKTSLEPCARADWSGYPATASVGPARTFAAMAAPLIPAPTVKDTRFGLDSPTFGTSQHAWRVEAADGKLLEVPKEGPAAVAVGRAEAYLQPRVIEQLAAQHLSKLSDVPWSAGLTPALTLGSGKARTPINRTGGLGEAMDGLPTAMAMTSSGMPGPGSEYERLGLAEPAHPALQDTGYWSTVPMGSKEELWAFWFLLGVDGLSGSKLYGPEWGKDFADNQARFAYFCKAALKAIQELQLGGFPYGDECVVVANDWHSALAPMFIHAERSADPSKWAATKTTLLCHNAVFQGRFQREEGLAEILGVPEHYVKSITFKMPLQVGKYNEKVDCVNTMAAGLRYTDRVLTVSPTYAMECSTDPEKGCELEDLFAMGKVTGILNGVKEGVSSADQNFVTKTMMTCGTFTAATATAAKAELKASYLAQNSLPTINGPLMCFIGRLDAQKGYDLLLEALIDVLEDTEMQIVIVGAGRADLVAQTKAMEKKFPGKFFYAGWMGSERYALLAGCDYTLMPSRWEPCGLVQMEAMRVGTCPIVAPTGGLKDTVEDGLNGLWTDSEMTVEAEIDEESVASIARVLRRAVKIFVGEPTKMAEMKKASMAAAAEFTWTNAAMQYEAVFEELGVKDVLTKGGDASVSLETDKQVVRQVAHHNRFVPGEARKLPMAASAACAAFGRIQKESACRFLGSALSLGHGCLPPELLVSRSSPELILTQAQQAYKKRPKRMTILHFNDVYNVEPRLKEPVGGVARFVTKMRDLKAESLARGEQEAVCLFSGDAFNPSLTSTTTYGRHMVPALNAIGIHTACYGNHDFDFGVDQLQEMAAATNFPWLISNVTDKATGRPLANGIVTRMMDYHGRKVGLIGLVEKEWLVTLATIDPDEVDYEDFCPCARRLARQLKENMGAEIVIALTHMRVPNDELLAHEVAEIDVILGGHDHHYDVKAVGPHGTYVLKSGTDFRDITELTLEFKDDAACPRPFEVVAHRHLEIDSSIPEDPEMKVFVDECMAKLGASMDEVIGYTAVDLDCRFSAIRTQETNIGNLVTDIMRKALKADLAVLNSGTLRADSILETGEIKVRDLVNMLPMLDECCLLQLQGSQVLDVLENAVSQYPRLEGRFLQVSGVSFNFDAAKPGGQRVVEGSAKIGGEPLVLDRSYKLCTK</sequence>
<evidence type="ECO:0000259" key="8">
    <source>
        <dbReference type="Pfam" id="PF02872"/>
    </source>
</evidence>
<dbReference type="PRINTS" id="PR01607">
    <property type="entry name" value="APYRASEFAMLY"/>
</dbReference>
<dbReference type="Gene3D" id="3.40.50.2000">
    <property type="entry name" value="Glycogen Phosphorylase B"/>
    <property type="match status" value="2"/>
</dbReference>
<dbReference type="Proteomes" id="UP000626109">
    <property type="component" value="Unassembled WGS sequence"/>
</dbReference>
<name>A0A813L3P6_POLGL</name>
<feature type="domain" description="Starch synthase catalytic" evidence="9">
    <location>
        <begin position="884"/>
        <end position="1125"/>
    </location>
</feature>
<dbReference type="Pfam" id="PF00149">
    <property type="entry name" value="Metallophos"/>
    <property type="match status" value="1"/>
</dbReference>
<feature type="region of interest" description="Disordered" evidence="5">
    <location>
        <begin position="486"/>
        <end position="510"/>
    </location>
</feature>
<feature type="region of interest" description="Disordered" evidence="5">
    <location>
        <begin position="128"/>
        <end position="284"/>
    </location>
</feature>
<dbReference type="InterPro" id="IPR004843">
    <property type="entry name" value="Calcineurin-like_PHP"/>
</dbReference>
<evidence type="ECO:0000259" key="9">
    <source>
        <dbReference type="Pfam" id="PF08323"/>
    </source>
</evidence>